<reference evidence="3" key="1">
    <citation type="submission" date="2020-10" db="EMBL/GenBank/DDBJ databases">
        <title>Phylogeny of dyella-like bacteria.</title>
        <authorList>
            <person name="Fu J."/>
        </authorList>
    </citation>
    <scope>NUCLEOTIDE SEQUENCE</scope>
    <source>
        <strain evidence="3">DHON07</strain>
    </source>
</reference>
<name>A0ABS2KHM0_9GAMM</name>
<sequence length="161" mass="18467">MDADEKSHSLHYKSSRAEVWHWYWSAWRSKYWWWHLLIGAAATWETLAVEGGELSLSRCLVRFIWITPTIIAICAAWPQIAFKRQERTLEVGPEGWSTRIAKKSGSRTWRMVGAIQSNDESIFIVSTSGNALIIPKRAFQSEASREAFLTDIRRWHGSGSG</sequence>
<gene>
    <name evidence="3" type="ORF">ISS99_14060</name>
</gene>
<comment type="caution">
    <text evidence="3">The sequence shown here is derived from an EMBL/GenBank/DDBJ whole genome shotgun (WGS) entry which is preliminary data.</text>
</comment>
<dbReference type="InterPro" id="IPR025588">
    <property type="entry name" value="YcxB-like_C"/>
</dbReference>
<dbReference type="Proteomes" id="UP001430193">
    <property type="component" value="Unassembled WGS sequence"/>
</dbReference>
<dbReference type="Pfam" id="PF14317">
    <property type="entry name" value="YcxB"/>
    <property type="match status" value="1"/>
</dbReference>
<keyword evidence="1" id="KW-0472">Membrane</keyword>
<evidence type="ECO:0000259" key="2">
    <source>
        <dbReference type="Pfam" id="PF14317"/>
    </source>
</evidence>
<keyword evidence="4" id="KW-1185">Reference proteome</keyword>
<keyword evidence="1" id="KW-0812">Transmembrane</keyword>
<evidence type="ECO:0000313" key="4">
    <source>
        <dbReference type="Proteomes" id="UP001430193"/>
    </source>
</evidence>
<dbReference type="EMBL" id="JADIKF010000039">
    <property type="protein sequence ID" value="MBM7130659.1"/>
    <property type="molecule type" value="Genomic_DNA"/>
</dbReference>
<proteinExistence type="predicted"/>
<evidence type="ECO:0000256" key="1">
    <source>
        <dbReference type="SAM" id="Phobius"/>
    </source>
</evidence>
<accession>A0ABS2KHM0</accession>
<organism evidence="3 4">
    <name type="scientific">Dyella mobilis</name>
    <dbReference type="NCBI Taxonomy" id="1849582"/>
    <lineage>
        <taxon>Bacteria</taxon>
        <taxon>Pseudomonadati</taxon>
        <taxon>Pseudomonadota</taxon>
        <taxon>Gammaproteobacteria</taxon>
        <taxon>Lysobacterales</taxon>
        <taxon>Rhodanobacteraceae</taxon>
        <taxon>Dyella</taxon>
    </lineage>
</organism>
<dbReference type="RefSeq" id="WP_204632221.1">
    <property type="nucleotide sequence ID" value="NZ_BSOC01000002.1"/>
</dbReference>
<protein>
    <submittedName>
        <fullName evidence="3">YcxB family protein</fullName>
    </submittedName>
</protein>
<evidence type="ECO:0000313" key="3">
    <source>
        <dbReference type="EMBL" id="MBM7130659.1"/>
    </source>
</evidence>
<feature type="domain" description="YcxB-like C-terminal" evidence="2">
    <location>
        <begin position="102"/>
        <end position="149"/>
    </location>
</feature>
<keyword evidence="1" id="KW-1133">Transmembrane helix</keyword>
<feature type="transmembrane region" description="Helical" evidence="1">
    <location>
        <begin position="31"/>
        <end position="48"/>
    </location>
</feature>
<feature type="transmembrane region" description="Helical" evidence="1">
    <location>
        <begin position="60"/>
        <end position="80"/>
    </location>
</feature>